<dbReference type="InParanoid" id="B3RI12"/>
<dbReference type="GO" id="GO:0007015">
    <property type="term" value="P:actin filament organization"/>
    <property type="evidence" value="ECO:0000318"/>
    <property type="project" value="GO_Central"/>
</dbReference>
<dbReference type="EMBL" id="DS985241">
    <property type="protein sequence ID" value="EDV28955.1"/>
    <property type="molecule type" value="Genomic_DNA"/>
</dbReference>
<protein>
    <recommendedName>
        <fullName evidence="6">Tropomodulin</fullName>
    </recommendedName>
</protein>
<evidence type="ECO:0008006" key="6">
    <source>
        <dbReference type="Google" id="ProtNLM"/>
    </source>
</evidence>
<evidence type="ECO:0000256" key="2">
    <source>
        <dbReference type="ARBA" id="ARBA00022490"/>
    </source>
</evidence>
<dbReference type="Pfam" id="PF03250">
    <property type="entry name" value="Tropomodulin"/>
    <property type="match status" value="1"/>
</dbReference>
<proteinExistence type="predicted"/>
<dbReference type="HOGENOM" id="CLU_031052_0_1_1"/>
<dbReference type="InterPro" id="IPR004934">
    <property type="entry name" value="TMOD"/>
</dbReference>
<dbReference type="GO" id="GO:0005523">
    <property type="term" value="F:tropomyosin binding"/>
    <property type="evidence" value="ECO:0000318"/>
    <property type="project" value="GO_Central"/>
</dbReference>
<evidence type="ECO:0000313" key="5">
    <source>
        <dbReference type="Proteomes" id="UP000009022"/>
    </source>
</evidence>
<evidence type="ECO:0000256" key="1">
    <source>
        <dbReference type="ARBA" id="ARBA00004245"/>
    </source>
</evidence>
<dbReference type="OMA" id="PYQRDKL"/>
<organism evidence="4 5">
    <name type="scientific">Trichoplax adhaerens</name>
    <name type="common">Trichoplax reptans</name>
    <dbReference type="NCBI Taxonomy" id="10228"/>
    <lineage>
        <taxon>Eukaryota</taxon>
        <taxon>Metazoa</taxon>
        <taxon>Placozoa</taxon>
        <taxon>Uniplacotomia</taxon>
        <taxon>Trichoplacea</taxon>
        <taxon>Trichoplacidae</taxon>
        <taxon>Trichoplax</taxon>
    </lineage>
</organism>
<evidence type="ECO:0000313" key="4">
    <source>
        <dbReference type="EMBL" id="EDV28955.1"/>
    </source>
</evidence>
<dbReference type="KEGG" id="tad:TRIADDRAFT_49736"/>
<dbReference type="Proteomes" id="UP000009022">
    <property type="component" value="Unassembled WGS sequence"/>
</dbReference>
<comment type="subcellular location">
    <subcellularLocation>
        <location evidence="1">Cytoplasm</location>
        <location evidence="1">Cytoskeleton</location>
    </subcellularLocation>
</comment>
<dbReference type="PhylomeDB" id="B3RI12"/>
<evidence type="ECO:0000256" key="3">
    <source>
        <dbReference type="ARBA" id="ARBA00023212"/>
    </source>
</evidence>
<dbReference type="PANTHER" id="PTHR10901">
    <property type="entry name" value="TROPOMODULIN"/>
    <property type="match status" value="1"/>
</dbReference>
<dbReference type="GO" id="GO:0005856">
    <property type="term" value="C:cytoskeleton"/>
    <property type="evidence" value="ECO:0000318"/>
    <property type="project" value="GO_Central"/>
</dbReference>
<dbReference type="RefSeq" id="XP_002108157.1">
    <property type="nucleotide sequence ID" value="XM_002108121.1"/>
</dbReference>
<dbReference type="eggNOG" id="KOG3735">
    <property type="taxonomic scope" value="Eukaryota"/>
</dbReference>
<gene>
    <name evidence="4" type="ORF">TRIADDRAFT_49736</name>
</gene>
<keyword evidence="2" id="KW-0963">Cytoplasm</keyword>
<name>B3RI12_TRIAD</name>
<dbReference type="PANTHER" id="PTHR10901:SF6">
    <property type="entry name" value="TROPOMODULIN, ISOFORM N"/>
    <property type="match status" value="1"/>
</dbReference>
<dbReference type="GeneID" id="6750102"/>
<dbReference type="AlphaFoldDB" id="B3RI12"/>
<dbReference type="SUPFAM" id="SSF52047">
    <property type="entry name" value="RNI-like"/>
    <property type="match status" value="1"/>
</dbReference>
<dbReference type="OrthoDB" id="2163268at2759"/>
<sequence length="309" mass="34874">MSSSEDEALLQQLTTEELKELGEYIDPEDQLLPAGYRQPDQTEKELTGAFDRQHLLDYMKEEAYKYEDDEEVVPYEKNVKRGKVFINKNKPEMPSNKILDFSDELLAALDNATDAEIADLASIVKYAKSRVEVPDEPDNDTDIDESIEMLRNNDPNLRVLNLNNHKEINDNKLLEVIKALANNTSVKVIALVNTKMRDHAALELSKALIKNSSIEELNIESNHISTIGLSAVVATLATNTTLKCLKLSNQSQSYGAKLEEESAKVLENNKTLLKFGLTFGSPGPRQLVHQYLLRNNDFARIRRVEEEQG</sequence>
<dbReference type="FunCoup" id="B3RI12">
    <property type="interactions" value="1848"/>
</dbReference>
<dbReference type="STRING" id="10228.B3RI12"/>
<accession>B3RI12</accession>
<reference evidence="4 5" key="1">
    <citation type="journal article" date="2008" name="Nature">
        <title>The Trichoplax genome and the nature of placozoans.</title>
        <authorList>
            <person name="Srivastava M."/>
            <person name="Begovic E."/>
            <person name="Chapman J."/>
            <person name="Putnam N.H."/>
            <person name="Hellsten U."/>
            <person name="Kawashima T."/>
            <person name="Kuo A."/>
            <person name="Mitros T."/>
            <person name="Salamov A."/>
            <person name="Carpenter M.L."/>
            <person name="Signorovitch A.Y."/>
            <person name="Moreno M.A."/>
            <person name="Kamm K."/>
            <person name="Grimwood J."/>
            <person name="Schmutz J."/>
            <person name="Shapiro H."/>
            <person name="Grigoriev I.V."/>
            <person name="Buss L.W."/>
            <person name="Schierwater B."/>
            <person name="Dellaporta S.L."/>
            <person name="Rokhsar D.S."/>
        </authorList>
    </citation>
    <scope>NUCLEOTIDE SEQUENCE [LARGE SCALE GENOMIC DNA]</scope>
    <source>
        <strain evidence="4 5">Grell-BS-1999</strain>
    </source>
</reference>
<keyword evidence="5" id="KW-1185">Reference proteome</keyword>
<keyword evidence="3" id="KW-0206">Cytoskeleton</keyword>
<dbReference type="InterPro" id="IPR032675">
    <property type="entry name" value="LRR_dom_sf"/>
</dbReference>
<dbReference type="Gene3D" id="3.80.10.10">
    <property type="entry name" value="Ribonuclease Inhibitor"/>
    <property type="match status" value="1"/>
</dbReference>
<dbReference type="CTD" id="6750102"/>
<dbReference type="GO" id="GO:0051694">
    <property type="term" value="P:pointed-end actin filament capping"/>
    <property type="evidence" value="ECO:0007669"/>
    <property type="project" value="InterPro"/>
</dbReference>